<dbReference type="PaxDb" id="65489-OBART11G10680.1"/>
<evidence type="ECO:0000313" key="3">
    <source>
        <dbReference type="Proteomes" id="UP000026960"/>
    </source>
</evidence>
<dbReference type="EnsemblPlants" id="OBART11G10680.1">
    <property type="protein sequence ID" value="OBART11G10680.1"/>
    <property type="gene ID" value="OBART11G10680"/>
</dbReference>
<organism evidence="2">
    <name type="scientific">Oryza barthii</name>
    <dbReference type="NCBI Taxonomy" id="65489"/>
    <lineage>
        <taxon>Eukaryota</taxon>
        <taxon>Viridiplantae</taxon>
        <taxon>Streptophyta</taxon>
        <taxon>Embryophyta</taxon>
        <taxon>Tracheophyta</taxon>
        <taxon>Spermatophyta</taxon>
        <taxon>Magnoliopsida</taxon>
        <taxon>Liliopsida</taxon>
        <taxon>Poales</taxon>
        <taxon>Poaceae</taxon>
        <taxon>BOP clade</taxon>
        <taxon>Oryzoideae</taxon>
        <taxon>Oryzeae</taxon>
        <taxon>Oryzinae</taxon>
        <taxon>Oryza</taxon>
    </lineage>
</organism>
<feature type="compositionally biased region" description="Basic and acidic residues" evidence="1">
    <location>
        <begin position="71"/>
        <end position="119"/>
    </location>
</feature>
<evidence type="ECO:0000256" key="1">
    <source>
        <dbReference type="SAM" id="MobiDB-lite"/>
    </source>
</evidence>
<accession>A0A0D3HKX3</accession>
<reference evidence="2" key="1">
    <citation type="journal article" date="2009" name="Rice">
        <title>De Novo Next Generation Sequencing of Plant Genomes.</title>
        <authorList>
            <person name="Rounsley S."/>
            <person name="Marri P.R."/>
            <person name="Yu Y."/>
            <person name="He R."/>
            <person name="Sisneros N."/>
            <person name="Goicoechea J.L."/>
            <person name="Lee S.J."/>
            <person name="Angelova A."/>
            <person name="Kudrna D."/>
            <person name="Luo M."/>
            <person name="Affourtit J."/>
            <person name="Desany B."/>
            <person name="Knight J."/>
            <person name="Niazi F."/>
            <person name="Egholm M."/>
            <person name="Wing R.A."/>
        </authorList>
    </citation>
    <scope>NUCLEOTIDE SEQUENCE [LARGE SCALE GENOMIC DNA]</scope>
    <source>
        <strain evidence="2">cv. IRGC 105608</strain>
    </source>
</reference>
<dbReference type="Proteomes" id="UP000026960">
    <property type="component" value="Chromosome 11"/>
</dbReference>
<sequence length="140" mass="16186">MAKKDIIFGTAPILCQNHQDLRKRNRSLIRVKRDSNEHDEAHGPKLEVQLVLCVQHDPEGTLGTEWEEIEPDVHEDPSPTKEDIDTPKEDDNGCDKSELPRVLRDHNPNSENKQKEKWLVSEVGNNVPRNAWLIRKRPMT</sequence>
<dbReference type="AlphaFoldDB" id="A0A0D3HKX3"/>
<keyword evidence="3" id="KW-1185">Reference proteome</keyword>
<dbReference type="HOGENOM" id="CLU_1838176_0_0_1"/>
<name>A0A0D3HKX3_9ORYZ</name>
<evidence type="ECO:0000313" key="2">
    <source>
        <dbReference type="EnsemblPlants" id="OBART11G10680.1"/>
    </source>
</evidence>
<protein>
    <submittedName>
        <fullName evidence="2">Uncharacterized protein</fullName>
    </submittedName>
</protein>
<proteinExistence type="predicted"/>
<feature type="region of interest" description="Disordered" evidence="1">
    <location>
        <begin position="62"/>
        <end position="122"/>
    </location>
</feature>
<reference evidence="2" key="2">
    <citation type="submission" date="2015-03" db="UniProtKB">
        <authorList>
            <consortium name="EnsemblPlants"/>
        </authorList>
    </citation>
    <scope>IDENTIFICATION</scope>
</reference>
<dbReference type="Gramene" id="OBART11G10680.1">
    <property type="protein sequence ID" value="OBART11G10680.1"/>
    <property type="gene ID" value="OBART11G10680"/>
</dbReference>